<sequence>MIKVLAMKLLSFLLFFILSFNCLALTTVTTTGKQKPDDASHDYFINLLRLALIVTSEEYGNAIIRTVPHPGQERVIKLLAMGAFYDVAWTGTSIARDTQLHKVPYPLFRGGLGWRGMVIRRDNQQRFSSIKSIKDLKGTIACQGSHWPDADILEHNGITVYRVGHFDAMLQMIVLKRCDFLPLSIFEGEAELALVQQSFPELMFSQELILRYPLTMHFFVNLEKAQLAKRINQGLEKLHASGELSRYMQTHPLTKNAFPLSKFGNAQVLELINPESQEPNPYTFKWPNKK</sequence>
<dbReference type="SUPFAM" id="SSF53850">
    <property type="entry name" value="Periplasmic binding protein-like II"/>
    <property type="match status" value="1"/>
</dbReference>
<evidence type="ECO:0000313" key="3">
    <source>
        <dbReference type="Proteomes" id="UP000290244"/>
    </source>
</evidence>
<feature type="signal peptide" evidence="1">
    <location>
        <begin position="1"/>
        <end position="24"/>
    </location>
</feature>
<dbReference type="EMBL" id="CP034759">
    <property type="protein sequence ID" value="QBG34398.1"/>
    <property type="molecule type" value="Genomic_DNA"/>
</dbReference>
<dbReference type="Proteomes" id="UP000290244">
    <property type="component" value="Chromosome"/>
</dbReference>
<organism evidence="2 3">
    <name type="scientific">Litorilituus sediminis</name>
    <dbReference type="NCBI Taxonomy" id="718192"/>
    <lineage>
        <taxon>Bacteria</taxon>
        <taxon>Pseudomonadati</taxon>
        <taxon>Pseudomonadota</taxon>
        <taxon>Gammaproteobacteria</taxon>
        <taxon>Alteromonadales</taxon>
        <taxon>Colwelliaceae</taxon>
        <taxon>Litorilituus</taxon>
    </lineage>
</organism>
<dbReference type="OrthoDB" id="547680at2"/>
<accession>A0A4P6P1K8</accession>
<reference evidence="2 3" key="1">
    <citation type="submission" date="2018-12" db="EMBL/GenBank/DDBJ databases">
        <title>Complete genome of Litorilituus sediminis.</title>
        <authorList>
            <person name="Liu A."/>
            <person name="Rong J."/>
        </authorList>
    </citation>
    <scope>NUCLEOTIDE SEQUENCE [LARGE SCALE GENOMIC DNA]</scope>
    <source>
        <strain evidence="2 3">JCM 17549</strain>
    </source>
</reference>
<evidence type="ECO:0000256" key="1">
    <source>
        <dbReference type="SAM" id="SignalP"/>
    </source>
</evidence>
<feature type="chain" id="PRO_5020912476" evidence="1">
    <location>
        <begin position="25"/>
        <end position="290"/>
    </location>
</feature>
<name>A0A4P6P1K8_9GAMM</name>
<evidence type="ECO:0000313" key="2">
    <source>
        <dbReference type="EMBL" id="QBG34398.1"/>
    </source>
</evidence>
<keyword evidence="1" id="KW-0732">Signal</keyword>
<dbReference type="AlphaFoldDB" id="A0A4P6P1K8"/>
<dbReference type="Gene3D" id="3.40.190.10">
    <property type="entry name" value="Periplasmic binding protein-like II"/>
    <property type="match status" value="2"/>
</dbReference>
<proteinExistence type="predicted"/>
<dbReference type="KEGG" id="lsd:EMK97_00910"/>
<protein>
    <submittedName>
        <fullName evidence="2">Transporter substrate-binding domain-containing protein</fullName>
    </submittedName>
</protein>
<keyword evidence="3" id="KW-1185">Reference proteome</keyword>
<gene>
    <name evidence="2" type="ORF">EMK97_00910</name>
</gene>